<dbReference type="OrthoDB" id="7423058at2759"/>
<evidence type="ECO:0000313" key="2">
    <source>
        <dbReference type="Proteomes" id="UP000299102"/>
    </source>
</evidence>
<organism evidence="1 2">
    <name type="scientific">Eumeta variegata</name>
    <name type="common">Bagworm moth</name>
    <name type="synonym">Eumeta japonica</name>
    <dbReference type="NCBI Taxonomy" id="151549"/>
    <lineage>
        <taxon>Eukaryota</taxon>
        <taxon>Metazoa</taxon>
        <taxon>Ecdysozoa</taxon>
        <taxon>Arthropoda</taxon>
        <taxon>Hexapoda</taxon>
        <taxon>Insecta</taxon>
        <taxon>Pterygota</taxon>
        <taxon>Neoptera</taxon>
        <taxon>Endopterygota</taxon>
        <taxon>Lepidoptera</taxon>
        <taxon>Glossata</taxon>
        <taxon>Ditrysia</taxon>
        <taxon>Tineoidea</taxon>
        <taxon>Psychidae</taxon>
        <taxon>Oiketicinae</taxon>
        <taxon>Eumeta</taxon>
    </lineage>
</organism>
<gene>
    <name evidence="1" type="ORF">EVAR_66757_1</name>
</gene>
<keyword evidence="2" id="KW-1185">Reference proteome</keyword>
<evidence type="ECO:0000313" key="1">
    <source>
        <dbReference type="EMBL" id="GBP83206.1"/>
    </source>
</evidence>
<dbReference type="Proteomes" id="UP000299102">
    <property type="component" value="Unassembled WGS sequence"/>
</dbReference>
<dbReference type="AlphaFoldDB" id="A0A4C1Z3L9"/>
<proteinExistence type="predicted"/>
<reference evidence="1 2" key="1">
    <citation type="journal article" date="2019" name="Commun. Biol.">
        <title>The bagworm genome reveals a unique fibroin gene that provides high tensile strength.</title>
        <authorList>
            <person name="Kono N."/>
            <person name="Nakamura H."/>
            <person name="Ohtoshi R."/>
            <person name="Tomita M."/>
            <person name="Numata K."/>
            <person name="Arakawa K."/>
        </authorList>
    </citation>
    <scope>NUCLEOTIDE SEQUENCE [LARGE SCALE GENOMIC DNA]</scope>
</reference>
<dbReference type="EMBL" id="BGZK01001609">
    <property type="protein sequence ID" value="GBP83206.1"/>
    <property type="molecule type" value="Genomic_DNA"/>
</dbReference>
<sequence length="220" mass="25295">MLPQQPDSFNGFYTLPDTLKVRYRQSLPGFHAITGCDFNPAFFRKGKSKPYKTLKKYPEYQEAFKNFDLFIAARASQVAVGVQLRRMHSVLMFRLVYCSTSFTSGGRSTTATDAQRFDVQTCLLQHELHNATGTTATDAQRFDVQTCLLQHELHKWRSVQLRRMHSVLMFRLVYCSTSFTSGGRSTTATDAQRFDVQTCLLQHELHKWRSEYNCDGCTAF</sequence>
<accession>A0A4C1Z3L9</accession>
<name>A0A4C1Z3L9_EUMVA</name>
<protein>
    <submittedName>
        <fullName evidence="1">Uncharacterized protein</fullName>
    </submittedName>
</protein>
<comment type="caution">
    <text evidence="1">The sequence shown here is derived from an EMBL/GenBank/DDBJ whole genome shotgun (WGS) entry which is preliminary data.</text>
</comment>